<dbReference type="EMBL" id="AZHF01000003">
    <property type="protein sequence ID" value="OAA77416.1"/>
    <property type="molecule type" value="Genomic_DNA"/>
</dbReference>
<protein>
    <recommendedName>
        <fullName evidence="3">Ubiquitin-like domain-containing protein</fullName>
    </recommendedName>
</protein>
<accession>A0A168H7Q3</accession>
<keyword evidence="5" id="KW-1185">Reference proteome</keyword>
<feature type="compositionally biased region" description="Polar residues" evidence="2">
    <location>
        <begin position="1"/>
        <end position="15"/>
    </location>
</feature>
<sequence>MRKPSTSVAQFSSGEPSPLFTHSHPASVQDDESFHDGYGYTTHDEEEHWADEDEVSESEASVSYGGVPPGPRSHPARLPLRPQPAPYQQHYRPARRLPEPAPSVDHPDEFGAYGHQHYASGQFGRGAYPRSGPQQPQGYFYPPHGQVVGYGANPFSPASSASSPASYSYPDIRGAYSGNEMTFSPQYYQHHYGHQHQYPMGHPGMHLDAPGAAPAPTPATSAREKELQDKIAEFEKEKAKLEQAERQKEIEAEARRKAAEESRRIIEEMERLKEQNKIELERAREEAARAAREGIAAEAKAAEERARQQAEAVKQAEERVKTMFEQQRRAEEARKKQDEEDRIKAEEAAKLRLEAALRAVEEAKVAQAKKDAEEAEKLKQIKEEAKRKADAEFAAKIQAEKDAAAKKAEDEALRKAEQEAFKKKVEEDTKAKLEEAAKKERGPFLQFKDALGRKYNFPYRLCTTWRNMEELIKQAFDGLDGLSYQVHEGWYDLLGPAGEIILPSVWERIVEPEWSITMSMWPLERIQKSGHIPPHVAAAMARSMGGGMPPAPPAMGRGRGGVPGGMAPPPGWAGGPKPPGHIPAGVHVVRDHGKKEKKKKKPVSTGFVGFFGGKPQPKKSSKK</sequence>
<proteinExistence type="predicted"/>
<evidence type="ECO:0000313" key="4">
    <source>
        <dbReference type="EMBL" id="OAA77416.1"/>
    </source>
</evidence>
<dbReference type="OrthoDB" id="3045089at2759"/>
<feature type="region of interest" description="Disordered" evidence="2">
    <location>
        <begin position="558"/>
        <end position="623"/>
    </location>
</feature>
<name>A0A168H7Q3_CORDF</name>
<evidence type="ECO:0000256" key="2">
    <source>
        <dbReference type="SAM" id="MobiDB-lite"/>
    </source>
</evidence>
<feature type="compositionally biased region" description="Acidic residues" evidence="2">
    <location>
        <begin position="47"/>
        <end position="57"/>
    </location>
</feature>
<organism evidence="4 5">
    <name type="scientific">Akanthomyces lecanii RCEF 1005</name>
    <dbReference type="NCBI Taxonomy" id="1081108"/>
    <lineage>
        <taxon>Eukaryota</taxon>
        <taxon>Fungi</taxon>
        <taxon>Dikarya</taxon>
        <taxon>Ascomycota</taxon>
        <taxon>Pezizomycotina</taxon>
        <taxon>Sordariomycetes</taxon>
        <taxon>Hypocreomycetidae</taxon>
        <taxon>Hypocreales</taxon>
        <taxon>Cordycipitaceae</taxon>
        <taxon>Akanthomyces</taxon>
        <taxon>Cordyceps confragosa</taxon>
    </lineage>
</organism>
<dbReference type="AlphaFoldDB" id="A0A168H7Q3"/>
<feature type="domain" description="Ubiquitin-like" evidence="3">
    <location>
        <begin position="445"/>
        <end position="523"/>
    </location>
</feature>
<feature type="region of interest" description="Disordered" evidence="2">
    <location>
        <begin position="1"/>
        <end position="104"/>
    </location>
</feature>
<feature type="compositionally biased region" description="Pro residues" evidence="2">
    <location>
        <begin position="566"/>
        <end position="581"/>
    </location>
</feature>
<feature type="coiled-coil region" evidence="1">
    <location>
        <begin position="224"/>
        <end position="395"/>
    </location>
</feature>
<dbReference type="STRING" id="1081108.A0A168H7Q3"/>
<dbReference type="Pfam" id="PF22893">
    <property type="entry name" value="ULD_2"/>
    <property type="match status" value="1"/>
</dbReference>
<dbReference type="Proteomes" id="UP000076881">
    <property type="component" value="Unassembled WGS sequence"/>
</dbReference>
<gene>
    <name evidence="4" type="ORF">LEL_04239</name>
</gene>
<keyword evidence="1" id="KW-0175">Coiled coil</keyword>
<evidence type="ECO:0000313" key="5">
    <source>
        <dbReference type="Proteomes" id="UP000076881"/>
    </source>
</evidence>
<evidence type="ECO:0000259" key="3">
    <source>
        <dbReference type="Pfam" id="PF22893"/>
    </source>
</evidence>
<evidence type="ECO:0000256" key="1">
    <source>
        <dbReference type="SAM" id="Coils"/>
    </source>
</evidence>
<dbReference type="InterPro" id="IPR054464">
    <property type="entry name" value="ULD_fung"/>
</dbReference>
<reference evidence="4 5" key="1">
    <citation type="journal article" date="2016" name="Genome Biol. Evol.">
        <title>Divergent and convergent evolution of fungal pathogenicity.</title>
        <authorList>
            <person name="Shang Y."/>
            <person name="Xiao G."/>
            <person name="Zheng P."/>
            <person name="Cen K."/>
            <person name="Zhan S."/>
            <person name="Wang C."/>
        </authorList>
    </citation>
    <scope>NUCLEOTIDE SEQUENCE [LARGE SCALE GENOMIC DNA]</scope>
    <source>
        <strain evidence="4 5">RCEF 1005</strain>
    </source>
</reference>
<comment type="caution">
    <text evidence="4">The sequence shown here is derived from an EMBL/GenBank/DDBJ whole genome shotgun (WGS) entry which is preliminary data.</text>
</comment>